<dbReference type="EMBL" id="CP158252">
    <property type="protein sequence ID" value="XDJ43435.1"/>
    <property type="molecule type" value="Genomic_DNA"/>
</dbReference>
<evidence type="ECO:0000256" key="1">
    <source>
        <dbReference type="SAM" id="MobiDB-lite"/>
    </source>
</evidence>
<reference evidence="2" key="1">
    <citation type="submission" date="2024-05" db="EMBL/GenBank/DDBJ databases">
        <authorList>
            <person name="Luo Y.-C."/>
            <person name="Nicholds J."/>
            <person name="Mortimer T."/>
            <person name="Maboni G."/>
        </authorList>
    </citation>
    <scope>NUCLEOTIDE SEQUENCE</scope>
    <source>
        <strain evidence="2">153920</strain>
    </source>
</reference>
<sequence length="117" mass="13475">MVKIQRVWDQIGQYWVEITGGRGYYHNCNRGSYKHPGTGLIDHHDAEKRRNLMRSLMYLAKKDQFVRVKASPKSKTFMTGHLPRLLSRRTGRPRTKGVDPLSNEAPESPIDLTDTIP</sequence>
<protein>
    <submittedName>
        <fullName evidence="2">Uncharacterized protein</fullName>
    </submittedName>
</protein>
<accession>A0AB39CNI3</accession>
<proteinExistence type="predicted"/>
<dbReference type="RefSeq" id="WP_368644140.1">
    <property type="nucleotide sequence ID" value="NZ_CP158252.1"/>
</dbReference>
<evidence type="ECO:0000313" key="2">
    <source>
        <dbReference type="EMBL" id="XDJ43435.1"/>
    </source>
</evidence>
<gene>
    <name evidence="2" type="ORF">ABRY99_00590</name>
</gene>
<feature type="compositionally biased region" description="Basic residues" evidence="1">
    <location>
        <begin position="86"/>
        <end position="95"/>
    </location>
</feature>
<feature type="region of interest" description="Disordered" evidence="1">
    <location>
        <begin position="71"/>
        <end position="117"/>
    </location>
</feature>
<name>A0AB39CNI3_9BURK</name>
<dbReference type="AlphaFoldDB" id="A0AB39CNI3"/>
<organism evidence="2">
    <name type="scientific">Castellaniella ginsengisoli</name>
    <dbReference type="NCBI Taxonomy" id="546114"/>
    <lineage>
        <taxon>Bacteria</taxon>
        <taxon>Pseudomonadati</taxon>
        <taxon>Pseudomonadota</taxon>
        <taxon>Betaproteobacteria</taxon>
        <taxon>Burkholderiales</taxon>
        <taxon>Alcaligenaceae</taxon>
        <taxon>Castellaniella</taxon>
    </lineage>
</organism>